<dbReference type="PANTHER" id="PTHR43178">
    <property type="entry name" value="DIHYDROLIPOAMIDE ACETYLTRANSFERASE COMPONENT OF PYRUVATE DEHYDROGENASE COMPLEX"/>
    <property type="match status" value="1"/>
</dbReference>
<dbReference type="PANTHER" id="PTHR43178:SF5">
    <property type="entry name" value="LIPOAMIDE ACYLTRANSFERASE COMPONENT OF BRANCHED-CHAIN ALPHA-KETO ACID DEHYDROGENASE COMPLEX, MITOCHONDRIAL"/>
    <property type="match status" value="1"/>
</dbReference>
<dbReference type="PROSITE" id="PS50968">
    <property type="entry name" value="BIOTINYL_LIPOYL"/>
    <property type="match status" value="1"/>
</dbReference>
<dbReference type="InterPro" id="IPR036625">
    <property type="entry name" value="E3-bd_dom_sf"/>
</dbReference>
<dbReference type="Gene3D" id="2.40.50.100">
    <property type="match status" value="1"/>
</dbReference>
<dbReference type="InterPro" id="IPR000089">
    <property type="entry name" value="Biotin_lipoyl"/>
</dbReference>
<evidence type="ECO:0000313" key="11">
    <source>
        <dbReference type="EMBL" id="USI72412.1"/>
    </source>
</evidence>
<feature type="domain" description="Lipoyl-binding" evidence="9">
    <location>
        <begin position="3"/>
        <end position="78"/>
    </location>
</feature>
<dbReference type="InterPro" id="IPR050743">
    <property type="entry name" value="2-oxoacid_DH_E2_comp"/>
</dbReference>
<proteinExistence type="inferred from homology"/>
<dbReference type="Pfam" id="PF00364">
    <property type="entry name" value="Biotin_lipoyl"/>
    <property type="match status" value="1"/>
</dbReference>
<organism evidence="11 12">
    <name type="scientific">Sphingomonas morindae</name>
    <dbReference type="NCBI Taxonomy" id="1541170"/>
    <lineage>
        <taxon>Bacteria</taxon>
        <taxon>Pseudomonadati</taxon>
        <taxon>Pseudomonadota</taxon>
        <taxon>Alphaproteobacteria</taxon>
        <taxon>Sphingomonadales</taxon>
        <taxon>Sphingomonadaceae</taxon>
        <taxon>Sphingomonas</taxon>
    </lineage>
</organism>
<evidence type="ECO:0000259" key="10">
    <source>
        <dbReference type="PROSITE" id="PS51826"/>
    </source>
</evidence>
<dbReference type="InterPro" id="IPR001078">
    <property type="entry name" value="2-oxoacid_DH_actylTfrase"/>
</dbReference>
<sequence length="436" mass="46002">MARIPFRLPDIGEGIAEAEIVAWHVQLGDHVEEDQPFADLMTDKATVEMSAPVSGRVVELAGAVGDLIAIGSTLAVFETEAGAESAAPVAPPATEPAAVPVAPAPPESPITPAPAAPPAAERPAPAPVAAPSDEAAPASARVLASPAVRARAKALGVDLAGVRPAQGDRVRHADLDAYLRYASPAPAGAAAPRAPRADAEEEADSDAVEEIKITGLRRRIAERMAETKRRIPHFAYVEETDVTALEALRQAMNAERGERPKLTLLPFLVRALCLAAAEHPVVNARYDDEAGLVQRFRAVHLGIATQTEAGLSVPVVRDAQARSVWDLAAEIARLADATRRGKASREELSGSTLTLTSLGALGGIASTPVLNRPEVAIVGVNRMVDRPVVVQGRIEVRTMMNLSSSFDHRIVDGMDAARFIQAVKRRIEVPALLFAE</sequence>
<comment type="subunit">
    <text evidence="3">Forms a 24-polypeptide structural core with octahedral symmetry.</text>
</comment>
<dbReference type="RefSeq" id="WP_252166221.1">
    <property type="nucleotide sequence ID" value="NZ_CP084930.1"/>
</dbReference>
<evidence type="ECO:0000313" key="12">
    <source>
        <dbReference type="Proteomes" id="UP001056937"/>
    </source>
</evidence>
<dbReference type="InterPro" id="IPR004167">
    <property type="entry name" value="PSBD"/>
</dbReference>
<reference evidence="11" key="1">
    <citation type="journal article" date="2022" name="Toxins">
        <title>Genomic Analysis of Sphingopyxis sp. USTB-05 for Biodegrading Cyanobacterial Hepatotoxins.</title>
        <authorList>
            <person name="Liu C."/>
            <person name="Xu Q."/>
            <person name="Zhao Z."/>
            <person name="Zhang H."/>
            <person name="Liu X."/>
            <person name="Yin C."/>
            <person name="Liu Y."/>
            <person name="Yan H."/>
        </authorList>
    </citation>
    <scope>NUCLEOTIDE SEQUENCE</scope>
    <source>
        <strain evidence="11">NBD5</strain>
    </source>
</reference>
<evidence type="ECO:0000256" key="4">
    <source>
        <dbReference type="ARBA" id="ARBA00022679"/>
    </source>
</evidence>
<comment type="similarity">
    <text evidence="2 7">Belongs to the 2-oxoacid dehydrogenase family.</text>
</comment>
<keyword evidence="6 7" id="KW-0012">Acyltransferase</keyword>
<comment type="cofactor">
    <cofactor evidence="1 7">
        <name>(R)-lipoate</name>
        <dbReference type="ChEBI" id="CHEBI:83088"/>
    </cofactor>
</comment>
<protein>
    <recommendedName>
        <fullName evidence="7">Dihydrolipoamide acetyltransferase component of pyruvate dehydrogenase complex</fullName>
        <ecNumber evidence="7">2.3.1.-</ecNumber>
    </recommendedName>
</protein>
<evidence type="ECO:0000256" key="1">
    <source>
        <dbReference type="ARBA" id="ARBA00001938"/>
    </source>
</evidence>
<dbReference type="InterPro" id="IPR011053">
    <property type="entry name" value="Single_hybrid_motif"/>
</dbReference>
<keyword evidence="12" id="KW-1185">Reference proteome</keyword>
<feature type="compositionally biased region" description="Pro residues" evidence="8">
    <location>
        <begin position="102"/>
        <end position="117"/>
    </location>
</feature>
<evidence type="ECO:0000256" key="8">
    <source>
        <dbReference type="SAM" id="MobiDB-lite"/>
    </source>
</evidence>
<evidence type="ECO:0000259" key="9">
    <source>
        <dbReference type="PROSITE" id="PS50968"/>
    </source>
</evidence>
<evidence type="ECO:0000256" key="3">
    <source>
        <dbReference type="ARBA" id="ARBA00011484"/>
    </source>
</evidence>
<dbReference type="Gene3D" id="3.30.559.10">
    <property type="entry name" value="Chloramphenicol acetyltransferase-like domain"/>
    <property type="match status" value="1"/>
</dbReference>
<name>A0ABY4X680_9SPHN</name>
<dbReference type="Pfam" id="PF00198">
    <property type="entry name" value="2-oxoacid_dh"/>
    <property type="match status" value="1"/>
</dbReference>
<feature type="compositionally biased region" description="Low complexity" evidence="8">
    <location>
        <begin position="118"/>
        <end position="133"/>
    </location>
</feature>
<evidence type="ECO:0000256" key="6">
    <source>
        <dbReference type="ARBA" id="ARBA00023315"/>
    </source>
</evidence>
<keyword evidence="5 7" id="KW-0450">Lipoyl</keyword>
<feature type="region of interest" description="Disordered" evidence="8">
    <location>
        <begin position="87"/>
        <end position="133"/>
    </location>
</feature>
<dbReference type="InterPro" id="IPR023213">
    <property type="entry name" value="CAT-like_dom_sf"/>
</dbReference>
<feature type="domain" description="Peripheral subunit-binding (PSBD)" evidence="10">
    <location>
        <begin position="143"/>
        <end position="179"/>
    </location>
</feature>
<evidence type="ECO:0000256" key="5">
    <source>
        <dbReference type="ARBA" id="ARBA00022823"/>
    </source>
</evidence>
<dbReference type="Proteomes" id="UP001056937">
    <property type="component" value="Chromosome 1"/>
</dbReference>
<dbReference type="SUPFAM" id="SSF51230">
    <property type="entry name" value="Single hybrid motif"/>
    <property type="match status" value="1"/>
</dbReference>
<dbReference type="InterPro" id="IPR003016">
    <property type="entry name" value="2-oxoA_DH_lipoyl-BS"/>
</dbReference>
<dbReference type="EC" id="2.3.1.-" evidence="7"/>
<dbReference type="EMBL" id="CP084930">
    <property type="protein sequence ID" value="USI72412.1"/>
    <property type="molecule type" value="Genomic_DNA"/>
</dbReference>
<dbReference type="PROSITE" id="PS00189">
    <property type="entry name" value="LIPOYL"/>
    <property type="match status" value="1"/>
</dbReference>
<gene>
    <name evidence="11" type="ORF">LHA26_14100</name>
</gene>
<dbReference type="PROSITE" id="PS51826">
    <property type="entry name" value="PSBD"/>
    <property type="match status" value="1"/>
</dbReference>
<dbReference type="CDD" id="cd06849">
    <property type="entry name" value="lipoyl_domain"/>
    <property type="match status" value="1"/>
</dbReference>
<dbReference type="Gene3D" id="4.10.320.10">
    <property type="entry name" value="E3-binding domain"/>
    <property type="match status" value="1"/>
</dbReference>
<accession>A0ABY4X680</accession>
<dbReference type="Pfam" id="PF02817">
    <property type="entry name" value="E3_binding"/>
    <property type="match status" value="1"/>
</dbReference>
<keyword evidence="4 7" id="KW-0808">Transferase</keyword>
<evidence type="ECO:0000256" key="7">
    <source>
        <dbReference type="RuleBase" id="RU003423"/>
    </source>
</evidence>
<dbReference type="SUPFAM" id="SSF52777">
    <property type="entry name" value="CoA-dependent acyltransferases"/>
    <property type="match status" value="1"/>
</dbReference>
<evidence type="ECO:0000256" key="2">
    <source>
        <dbReference type="ARBA" id="ARBA00007317"/>
    </source>
</evidence>